<dbReference type="PANTHER" id="PTHR13453:SF7">
    <property type="entry name" value="KAT8 REGULATORY NSL COMPLEX SUBUNIT 2"/>
    <property type="match status" value="1"/>
</dbReference>
<dbReference type="AlphaFoldDB" id="A0A394DH40"/>
<dbReference type="GO" id="GO:0044545">
    <property type="term" value="C:NSL complex"/>
    <property type="evidence" value="ECO:0007669"/>
    <property type="project" value="TreeGrafter"/>
</dbReference>
<dbReference type="EMBL" id="MLAU01039878">
    <property type="protein sequence ID" value="OIW21939.1"/>
    <property type="molecule type" value="Genomic_DNA"/>
</dbReference>
<comment type="subcellular location">
    <subcellularLocation>
        <location evidence="1">Nucleus</location>
    </subcellularLocation>
</comment>
<reference evidence="5 6" key="1">
    <citation type="journal article" date="2017" name="Plant Biotechnol. J.">
        <title>A comprehensive draft genome sequence for lupin (Lupinus angustifolius), an emerging health food: insights into plant-microbe interactions and legume evolution.</title>
        <authorList>
            <person name="Hane J.K."/>
            <person name="Ming Y."/>
            <person name="Kamphuis L.G."/>
            <person name="Nelson M.N."/>
            <person name="Garg G."/>
            <person name="Atkins C.A."/>
            <person name="Bayer P.E."/>
            <person name="Bravo A."/>
            <person name="Bringans S."/>
            <person name="Cannon S."/>
            <person name="Edwards D."/>
            <person name="Foley R."/>
            <person name="Gao L.L."/>
            <person name="Harrison M.J."/>
            <person name="Huang W."/>
            <person name="Hurgobin B."/>
            <person name="Li S."/>
            <person name="Liu C.W."/>
            <person name="McGrath A."/>
            <person name="Morahan G."/>
            <person name="Murray J."/>
            <person name="Weller J."/>
            <person name="Jian J."/>
            <person name="Singh K.B."/>
        </authorList>
    </citation>
    <scope>NUCLEOTIDE SEQUENCE [LARGE SCALE GENOMIC DNA]</scope>
    <source>
        <strain evidence="6">cv. Tanjil</strain>
        <tissue evidence="5">Whole plant</tissue>
    </source>
</reference>
<dbReference type="OrthoDB" id="677315at2759"/>
<dbReference type="InterPro" id="IPR025927">
    <property type="entry name" value="Znf_KANL2-like"/>
</dbReference>
<gene>
    <name evidence="5" type="ORF">TanjilG_15263</name>
</gene>
<evidence type="ECO:0000256" key="1">
    <source>
        <dbReference type="ARBA" id="ARBA00004123"/>
    </source>
</evidence>
<evidence type="ECO:0000256" key="3">
    <source>
        <dbReference type="SAM" id="MobiDB-lite"/>
    </source>
</evidence>
<dbReference type="KEGG" id="lang:109340886"/>
<sequence>MDDSSPPTPPPPMTIDGADEDSALSNSRVLSRREVIARRLRRVRQLSRCYRGHYWALMEDLKSKYREYYWTYGKSPFVSENANGTVVSRGDVNGNAENVVGDDVVRCGSSGCKSKAMALTRFCHTHILSDSKQKLYRGCRFVVKNLPTGPSFCNKPVLRSTVPPACPAHRQRGEKCLLFAIKRAGYNLPNNRKPNPKLHVLISELVNQIQKKRKVAFQATVPKCETE</sequence>
<evidence type="ECO:0000313" key="5">
    <source>
        <dbReference type="EMBL" id="OIW21939.1"/>
    </source>
</evidence>
<feature type="domain" description="KANL2-like probable zinc-finger" evidence="4">
    <location>
        <begin position="107"/>
        <end position="169"/>
    </location>
</feature>
<feature type="region of interest" description="Disordered" evidence="3">
    <location>
        <begin position="1"/>
        <end position="24"/>
    </location>
</feature>
<comment type="caution">
    <text evidence="5">The sequence shown here is derived from an EMBL/GenBank/DDBJ whole genome shotgun (WGS) entry which is preliminary data.</text>
</comment>
<dbReference type="PANTHER" id="PTHR13453">
    <property type="entry name" value="KAT8 REGULATORY NSL COMPLEX SUBUNIT 2"/>
    <property type="match status" value="1"/>
</dbReference>
<feature type="compositionally biased region" description="Pro residues" evidence="3">
    <location>
        <begin position="1"/>
        <end position="13"/>
    </location>
</feature>
<dbReference type="Proteomes" id="UP000188354">
    <property type="component" value="Unassembled WGS sequence"/>
</dbReference>
<name>A0A394DH40_LUPAN</name>
<organism evidence="5 6">
    <name type="scientific">Lupinus angustifolius</name>
    <name type="common">Narrow-leaved blue lupine</name>
    <dbReference type="NCBI Taxonomy" id="3871"/>
    <lineage>
        <taxon>Eukaryota</taxon>
        <taxon>Viridiplantae</taxon>
        <taxon>Streptophyta</taxon>
        <taxon>Embryophyta</taxon>
        <taxon>Tracheophyta</taxon>
        <taxon>Spermatophyta</taxon>
        <taxon>Magnoliopsida</taxon>
        <taxon>eudicotyledons</taxon>
        <taxon>Gunneridae</taxon>
        <taxon>Pentapetalae</taxon>
        <taxon>rosids</taxon>
        <taxon>fabids</taxon>
        <taxon>Fabales</taxon>
        <taxon>Fabaceae</taxon>
        <taxon>Papilionoideae</taxon>
        <taxon>50 kb inversion clade</taxon>
        <taxon>genistoids sensu lato</taxon>
        <taxon>core genistoids</taxon>
        <taxon>Genisteae</taxon>
        <taxon>Lupinus</taxon>
    </lineage>
</organism>
<keyword evidence="6" id="KW-1185">Reference proteome</keyword>
<dbReference type="Gramene" id="OIW21939">
    <property type="protein sequence ID" value="OIW21939"/>
    <property type="gene ID" value="TanjilG_15263"/>
</dbReference>
<accession>A0A394DH40</accession>
<evidence type="ECO:0000259" key="4">
    <source>
        <dbReference type="Pfam" id="PF13891"/>
    </source>
</evidence>
<dbReference type="InterPro" id="IPR026316">
    <property type="entry name" value="NSL2"/>
</dbReference>
<keyword evidence="2" id="KW-0539">Nucleus</keyword>
<dbReference type="GO" id="GO:0005634">
    <property type="term" value="C:nucleus"/>
    <property type="evidence" value="ECO:0007669"/>
    <property type="project" value="UniProtKB-SubCell"/>
</dbReference>
<protein>
    <recommendedName>
        <fullName evidence="4">KANL2-like probable zinc-finger domain-containing protein</fullName>
    </recommendedName>
</protein>
<evidence type="ECO:0000313" key="6">
    <source>
        <dbReference type="Proteomes" id="UP000188354"/>
    </source>
</evidence>
<evidence type="ECO:0000256" key="2">
    <source>
        <dbReference type="ARBA" id="ARBA00023242"/>
    </source>
</evidence>
<proteinExistence type="predicted"/>
<dbReference type="Pfam" id="PF13891">
    <property type="entry name" value="zf-C3HC3H_KANSL2"/>
    <property type="match status" value="1"/>
</dbReference>